<dbReference type="GO" id="GO:0016592">
    <property type="term" value="C:mediator complex"/>
    <property type="evidence" value="ECO:0007669"/>
    <property type="project" value="InterPro"/>
</dbReference>
<evidence type="ECO:0000313" key="13">
    <source>
        <dbReference type="Proteomes" id="UP000053259"/>
    </source>
</evidence>
<gene>
    <name evidence="9" type="primary">MED9</name>
    <name evidence="12" type="ORF">PV09_08106</name>
</gene>
<dbReference type="AlphaFoldDB" id="A0A0D1YHQ7"/>
<evidence type="ECO:0000256" key="9">
    <source>
        <dbReference type="RuleBase" id="RU364145"/>
    </source>
</evidence>
<accession>A0A0D1YHQ7</accession>
<name>A0A0D1YHQ7_9PEZI</name>
<feature type="coiled-coil region" evidence="10">
    <location>
        <begin position="114"/>
        <end position="148"/>
    </location>
</feature>
<comment type="subcellular location">
    <subcellularLocation>
        <location evidence="1 9">Nucleus</location>
    </subcellularLocation>
</comment>
<proteinExistence type="inferred from homology"/>
<evidence type="ECO:0000256" key="3">
    <source>
        <dbReference type="ARBA" id="ARBA00011837"/>
    </source>
</evidence>
<dbReference type="STRING" id="253628.A0A0D1YHQ7"/>
<dbReference type="GO" id="GO:0006357">
    <property type="term" value="P:regulation of transcription by RNA polymerase II"/>
    <property type="evidence" value="ECO:0007669"/>
    <property type="project" value="InterPro"/>
</dbReference>
<keyword evidence="5 9" id="KW-0010">Activator</keyword>
<evidence type="ECO:0000256" key="8">
    <source>
        <dbReference type="ARBA" id="ARBA00025687"/>
    </source>
</evidence>
<dbReference type="RefSeq" id="XP_016210266.1">
    <property type="nucleotide sequence ID" value="XM_016361960.1"/>
</dbReference>
<dbReference type="HOGENOM" id="CLU_097220_1_0_1"/>
<comment type="similarity">
    <text evidence="2 9">Belongs to the Mediator complex subunit 9 family.</text>
</comment>
<evidence type="ECO:0000256" key="10">
    <source>
        <dbReference type="SAM" id="Coils"/>
    </source>
</evidence>
<keyword evidence="4 9" id="KW-0805">Transcription regulation</keyword>
<comment type="function">
    <text evidence="8 9">Component of the Mediator complex, a coactivator involved in the regulated transcription of nearly all RNA polymerase II-dependent genes. Mediator functions as a bridge to convey information from gene-specific regulatory proteins to the basal RNA polymerase II transcription machinery. Mediator is recruited to promoters by direct interactions with regulatory proteins and serves as a scaffold for the assembly of a functional preinitiation complex with RNA polymerase II and the general transcription factors.</text>
</comment>
<dbReference type="VEuPathDB" id="FungiDB:PV09_08106"/>
<protein>
    <recommendedName>
        <fullName evidence="9">Mediator of RNA polymerase II transcription subunit 9</fullName>
    </recommendedName>
    <alternativeName>
        <fullName evidence="9">Mediator complex subunit 9</fullName>
    </alternativeName>
</protein>
<dbReference type="EMBL" id="KN847564">
    <property type="protein sequence ID" value="KIW00397.1"/>
    <property type="molecule type" value="Genomic_DNA"/>
</dbReference>
<dbReference type="GO" id="GO:0003712">
    <property type="term" value="F:transcription coregulator activity"/>
    <property type="evidence" value="ECO:0007669"/>
    <property type="project" value="InterPro"/>
</dbReference>
<dbReference type="GeneID" id="27316079"/>
<keyword evidence="10" id="KW-0175">Coiled coil</keyword>
<reference evidence="12 13" key="1">
    <citation type="submission" date="2015-01" db="EMBL/GenBank/DDBJ databases">
        <title>The Genome Sequence of Ochroconis gallopava CBS43764.</title>
        <authorList>
            <consortium name="The Broad Institute Genomics Platform"/>
            <person name="Cuomo C."/>
            <person name="de Hoog S."/>
            <person name="Gorbushina A."/>
            <person name="Stielow B."/>
            <person name="Teixiera M."/>
            <person name="Abouelleil A."/>
            <person name="Chapman S.B."/>
            <person name="Priest M."/>
            <person name="Young S.K."/>
            <person name="Wortman J."/>
            <person name="Nusbaum C."/>
            <person name="Birren B."/>
        </authorList>
    </citation>
    <scope>NUCLEOTIDE SEQUENCE [LARGE SCALE GENOMIC DNA]</scope>
    <source>
        <strain evidence="12 13">CBS 43764</strain>
    </source>
</reference>
<dbReference type="InterPro" id="IPR037212">
    <property type="entry name" value="Med7/Med21-like"/>
</dbReference>
<evidence type="ECO:0000256" key="5">
    <source>
        <dbReference type="ARBA" id="ARBA00023159"/>
    </source>
</evidence>
<sequence>MATPRAPTSVPLQGSAGGIKANQVIVPTTKLSTPTLPPPDTFDFLPPLYGLLRRLQQPSGIEAPVGAQDGNSAALPEGSPSQQLERTVSGGSGKLELSHLDAAASAIRLKIQKARQLVANMPDIERTVEEQEEELAELESRVTRQRAMLAKLGVNLEASTSASDIT</sequence>
<evidence type="ECO:0000256" key="4">
    <source>
        <dbReference type="ARBA" id="ARBA00023015"/>
    </source>
</evidence>
<keyword evidence="6 9" id="KW-0804">Transcription</keyword>
<keyword evidence="7 9" id="KW-0539">Nucleus</keyword>
<dbReference type="InParanoid" id="A0A0D1YHQ7"/>
<evidence type="ECO:0000256" key="7">
    <source>
        <dbReference type="ARBA" id="ARBA00023242"/>
    </source>
</evidence>
<evidence type="ECO:0000313" key="12">
    <source>
        <dbReference type="EMBL" id="KIW00397.1"/>
    </source>
</evidence>
<dbReference type="SUPFAM" id="SSF140718">
    <property type="entry name" value="Mediator hinge subcomplex-like"/>
    <property type="match status" value="1"/>
</dbReference>
<organism evidence="12 13">
    <name type="scientific">Verruconis gallopava</name>
    <dbReference type="NCBI Taxonomy" id="253628"/>
    <lineage>
        <taxon>Eukaryota</taxon>
        <taxon>Fungi</taxon>
        <taxon>Dikarya</taxon>
        <taxon>Ascomycota</taxon>
        <taxon>Pezizomycotina</taxon>
        <taxon>Dothideomycetes</taxon>
        <taxon>Pleosporomycetidae</taxon>
        <taxon>Venturiales</taxon>
        <taxon>Sympoventuriaceae</taxon>
        <taxon>Verruconis</taxon>
    </lineage>
</organism>
<keyword evidence="13" id="KW-1185">Reference proteome</keyword>
<feature type="region of interest" description="Disordered" evidence="11">
    <location>
        <begin position="60"/>
        <end position="92"/>
    </location>
</feature>
<dbReference type="OrthoDB" id="5414694at2759"/>
<dbReference type="InterPro" id="IPR011425">
    <property type="entry name" value="Med9"/>
</dbReference>
<evidence type="ECO:0000256" key="11">
    <source>
        <dbReference type="SAM" id="MobiDB-lite"/>
    </source>
</evidence>
<dbReference type="Pfam" id="PF07544">
    <property type="entry name" value="Med9"/>
    <property type="match status" value="1"/>
</dbReference>
<comment type="subunit">
    <text evidence="3 9">Component of the Mediator complex.</text>
</comment>
<evidence type="ECO:0000256" key="1">
    <source>
        <dbReference type="ARBA" id="ARBA00004123"/>
    </source>
</evidence>
<evidence type="ECO:0000256" key="6">
    <source>
        <dbReference type="ARBA" id="ARBA00023163"/>
    </source>
</evidence>
<evidence type="ECO:0000256" key="2">
    <source>
        <dbReference type="ARBA" id="ARBA00008089"/>
    </source>
</evidence>
<dbReference type="Proteomes" id="UP000053259">
    <property type="component" value="Unassembled WGS sequence"/>
</dbReference>